<reference evidence="3 4" key="1">
    <citation type="journal article" date="2013" name="Int. J. Syst. Evol. Microbiol.">
        <title>Tumebacillus flagellatus sp. nov., an alpha-amylase/pullulanase-producing bacterium isolated from cassava wastewater.</title>
        <authorList>
            <person name="Wang Q."/>
            <person name="Xie N."/>
            <person name="Qin Y."/>
            <person name="Shen N."/>
            <person name="Zhu J."/>
            <person name="Mi H."/>
            <person name="Huang R."/>
        </authorList>
    </citation>
    <scope>NUCLEOTIDE SEQUENCE [LARGE SCALE GENOMIC DNA]</scope>
    <source>
        <strain evidence="3 4">GST4</strain>
    </source>
</reference>
<feature type="coiled-coil region" evidence="1">
    <location>
        <begin position="25"/>
        <end position="59"/>
    </location>
</feature>
<comment type="caution">
    <text evidence="3">The sequence shown here is derived from an EMBL/GenBank/DDBJ whole genome shotgun (WGS) entry which is preliminary data.</text>
</comment>
<evidence type="ECO:0000313" key="4">
    <source>
        <dbReference type="Proteomes" id="UP000027931"/>
    </source>
</evidence>
<dbReference type="AlphaFoldDB" id="A0A074LF84"/>
<dbReference type="EMBL" id="JMIR01000058">
    <property type="protein sequence ID" value="KEO80906.1"/>
    <property type="molecule type" value="Genomic_DNA"/>
</dbReference>
<keyword evidence="2" id="KW-1133">Transmembrane helix</keyword>
<name>A0A074LF84_9BACL</name>
<keyword evidence="1" id="KW-0175">Coiled coil</keyword>
<dbReference type="RefSeq" id="WP_038094590.1">
    <property type="nucleotide sequence ID" value="NZ_JMIR01000058.1"/>
</dbReference>
<dbReference type="Proteomes" id="UP000027931">
    <property type="component" value="Unassembled WGS sequence"/>
</dbReference>
<gene>
    <name evidence="3" type="ORF">EL26_23650</name>
</gene>
<keyword evidence="2" id="KW-0472">Membrane</keyword>
<accession>A0A074LF84</accession>
<keyword evidence="2" id="KW-0812">Transmembrane</keyword>
<protein>
    <submittedName>
        <fullName evidence="3">Uncharacterized protein</fullName>
    </submittedName>
</protein>
<feature type="transmembrane region" description="Helical" evidence="2">
    <location>
        <begin position="68"/>
        <end position="92"/>
    </location>
</feature>
<keyword evidence="4" id="KW-1185">Reference proteome</keyword>
<sequence>MKRMFNNKRKILSSAFATGQRDVNAMNLGLEVQKLEDNNKTLEERIVDLEGRIQALERSTNRYGFSRFAVDLLTGFSVVALVIFVVAFIFVLSNRGL</sequence>
<evidence type="ECO:0000313" key="3">
    <source>
        <dbReference type="EMBL" id="KEO80906.1"/>
    </source>
</evidence>
<organism evidence="3 4">
    <name type="scientific">Tumebacillus flagellatus</name>
    <dbReference type="NCBI Taxonomy" id="1157490"/>
    <lineage>
        <taxon>Bacteria</taxon>
        <taxon>Bacillati</taxon>
        <taxon>Bacillota</taxon>
        <taxon>Bacilli</taxon>
        <taxon>Bacillales</taxon>
        <taxon>Alicyclobacillaceae</taxon>
        <taxon>Tumebacillus</taxon>
    </lineage>
</organism>
<evidence type="ECO:0000256" key="1">
    <source>
        <dbReference type="SAM" id="Coils"/>
    </source>
</evidence>
<evidence type="ECO:0000256" key="2">
    <source>
        <dbReference type="SAM" id="Phobius"/>
    </source>
</evidence>
<proteinExistence type="predicted"/>